<keyword evidence="1 2" id="KW-0129">CBS domain</keyword>
<dbReference type="SMART" id="SM00116">
    <property type="entry name" value="CBS"/>
    <property type="match status" value="2"/>
</dbReference>
<dbReference type="EMBL" id="AYTS01000049">
    <property type="protein sequence ID" value="OOP57041.1"/>
    <property type="molecule type" value="Genomic_DNA"/>
</dbReference>
<dbReference type="PROSITE" id="PS51371">
    <property type="entry name" value="CBS"/>
    <property type="match status" value="2"/>
</dbReference>
<dbReference type="Pfam" id="PF00571">
    <property type="entry name" value="CBS"/>
    <property type="match status" value="2"/>
</dbReference>
<dbReference type="Proteomes" id="UP000189681">
    <property type="component" value="Unassembled WGS sequence"/>
</dbReference>
<accession>A0A1V4AVD3</accession>
<evidence type="ECO:0000259" key="3">
    <source>
        <dbReference type="PROSITE" id="PS51371"/>
    </source>
</evidence>
<dbReference type="InterPro" id="IPR046342">
    <property type="entry name" value="CBS_dom_sf"/>
</dbReference>
<evidence type="ECO:0000256" key="1">
    <source>
        <dbReference type="ARBA" id="ARBA00023122"/>
    </source>
</evidence>
<dbReference type="Gene3D" id="3.10.580.10">
    <property type="entry name" value="CBS-domain"/>
    <property type="match status" value="1"/>
</dbReference>
<feature type="domain" description="CBS" evidence="3">
    <location>
        <begin position="7"/>
        <end position="66"/>
    </location>
</feature>
<dbReference type="InterPro" id="IPR051257">
    <property type="entry name" value="Diverse_CBS-Domain"/>
</dbReference>
<organism evidence="4 5">
    <name type="scientific">Candidatus Brocadia carolinensis</name>
    <dbReference type="NCBI Taxonomy" id="1004156"/>
    <lineage>
        <taxon>Bacteria</taxon>
        <taxon>Pseudomonadati</taxon>
        <taxon>Planctomycetota</taxon>
        <taxon>Candidatus Brocadiia</taxon>
        <taxon>Candidatus Brocadiales</taxon>
        <taxon>Candidatus Brocadiaceae</taxon>
        <taxon>Candidatus Brocadia</taxon>
    </lineage>
</organism>
<dbReference type="PANTHER" id="PTHR43080:SF2">
    <property type="entry name" value="CBS DOMAIN-CONTAINING PROTEIN"/>
    <property type="match status" value="1"/>
</dbReference>
<protein>
    <submittedName>
        <fullName evidence="4">CBS domain-containing protein</fullName>
    </submittedName>
</protein>
<reference evidence="4 5" key="1">
    <citation type="journal article" date="2017" name="Water Res.">
        <title>Discovery and metagenomic analysis of an anammox bacterial enrichment related to Candidatus "Brocadia caroliniensis" in a full-scale glycerol-fed nitritation-denitritation separate centrate treatment process.</title>
        <authorList>
            <person name="Park H."/>
            <person name="Brotto A.C."/>
            <person name="van Loosdrecht M.C."/>
            <person name="Chandran K."/>
        </authorList>
    </citation>
    <scope>NUCLEOTIDE SEQUENCE [LARGE SCALE GENOMIC DNA]</scope>
    <source>
        <strain evidence="4">26THWARD</strain>
    </source>
</reference>
<evidence type="ECO:0000313" key="4">
    <source>
        <dbReference type="EMBL" id="OOP57041.1"/>
    </source>
</evidence>
<dbReference type="SUPFAM" id="SSF54631">
    <property type="entry name" value="CBS-domain pair"/>
    <property type="match status" value="1"/>
</dbReference>
<dbReference type="CDD" id="cd04584">
    <property type="entry name" value="CBS_pair_AcuB_like"/>
    <property type="match status" value="1"/>
</dbReference>
<feature type="domain" description="CBS" evidence="3">
    <location>
        <begin position="81"/>
        <end position="135"/>
    </location>
</feature>
<gene>
    <name evidence="4" type="ORF">AYP45_05830</name>
</gene>
<name>A0A1V4AVD3_9BACT</name>
<dbReference type="STRING" id="1004156.AYP45_05830"/>
<evidence type="ECO:0000256" key="2">
    <source>
        <dbReference type="PROSITE-ProRule" id="PRU00703"/>
    </source>
</evidence>
<evidence type="ECO:0000313" key="5">
    <source>
        <dbReference type="Proteomes" id="UP000189681"/>
    </source>
</evidence>
<sequence>MSVSSIMTHKVVTVEMDDTLLTIRMIFQHVKFHHLVVVDNRKPVGVISDRDFLKAVSPFLGKNIETTRDLDTLKKRAHQIMTRNPVTVYPETSIESAADLLLEKNISCLPVISSQGDIVGMVTWKDILQFYLGRK</sequence>
<proteinExistence type="predicted"/>
<dbReference type="AlphaFoldDB" id="A0A1V4AVD3"/>
<dbReference type="InterPro" id="IPR000644">
    <property type="entry name" value="CBS_dom"/>
</dbReference>
<comment type="caution">
    <text evidence="4">The sequence shown here is derived from an EMBL/GenBank/DDBJ whole genome shotgun (WGS) entry which is preliminary data.</text>
</comment>
<dbReference type="PANTHER" id="PTHR43080">
    <property type="entry name" value="CBS DOMAIN-CONTAINING PROTEIN CBSX3, MITOCHONDRIAL"/>
    <property type="match status" value="1"/>
</dbReference>